<protein>
    <submittedName>
        <fullName evidence="1">Uncharacterized protein</fullName>
    </submittedName>
</protein>
<reference evidence="1" key="2">
    <citation type="submission" date="2025-03" db="EMBL/GenBank/DDBJ databases">
        <authorList>
            <consortium name="ELIXIR-Norway"/>
            <consortium name="Elixir Norway"/>
        </authorList>
    </citation>
    <scope>NUCLEOTIDE SEQUENCE</scope>
</reference>
<reference evidence="1" key="1">
    <citation type="submission" date="2023-05" db="EMBL/GenBank/DDBJ databases">
        <authorList>
            <consortium name="ELIXIR-Norway"/>
        </authorList>
    </citation>
    <scope>NUCLEOTIDE SEQUENCE</scope>
</reference>
<dbReference type="Proteomes" id="UP001162501">
    <property type="component" value="Chromosome 33"/>
</dbReference>
<accession>A0AC59ZV02</accession>
<proteinExistence type="predicted"/>
<name>A0AC59ZV02_RANTA</name>
<evidence type="ECO:0000313" key="2">
    <source>
        <dbReference type="Proteomes" id="UP001162501"/>
    </source>
</evidence>
<dbReference type="EMBL" id="OX596117">
    <property type="protein sequence ID" value="CAN0495794.1"/>
    <property type="molecule type" value="Genomic_DNA"/>
</dbReference>
<gene>
    <name evidence="1" type="ORF">MRATA1EN22A_LOCUS21986</name>
</gene>
<organism evidence="1 2">
    <name type="scientific">Rangifer tarandus platyrhynchus</name>
    <name type="common">Svalbard reindeer</name>
    <dbReference type="NCBI Taxonomy" id="3082113"/>
    <lineage>
        <taxon>Eukaryota</taxon>
        <taxon>Metazoa</taxon>
        <taxon>Chordata</taxon>
        <taxon>Craniata</taxon>
        <taxon>Vertebrata</taxon>
        <taxon>Euteleostomi</taxon>
        <taxon>Mammalia</taxon>
        <taxon>Eutheria</taxon>
        <taxon>Laurasiatheria</taxon>
        <taxon>Artiodactyla</taxon>
        <taxon>Ruminantia</taxon>
        <taxon>Pecora</taxon>
        <taxon>Cervidae</taxon>
        <taxon>Odocoileinae</taxon>
        <taxon>Rangifer</taxon>
    </lineage>
</organism>
<sequence>MSCSVFPHRQHQQGQKLPEQQLSLKPADSLVDSAARPGCRRRREPELLCPSTQEEPLWLRSEEDPSLCLQAPLLPGNTQKAQPEPCSSSSPAG</sequence>
<evidence type="ECO:0000313" key="1">
    <source>
        <dbReference type="EMBL" id="CAN0495794.1"/>
    </source>
</evidence>